<accession>A0A7J6M6U9</accession>
<feature type="transmembrane region" description="Helical" evidence="6">
    <location>
        <begin position="79"/>
        <end position="100"/>
    </location>
</feature>
<dbReference type="InterPro" id="IPR037185">
    <property type="entry name" value="EmrE-like"/>
</dbReference>
<dbReference type="OrthoDB" id="10261634at2759"/>
<keyword evidence="4 6" id="KW-0472">Membrane</keyword>
<evidence type="ECO:0000313" key="9">
    <source>
        <dbReference type="EMBL" id="KAF4667185.1"/>
    </source>
</evidence>
<dbReference type="Pfam" id="PF03151">
    <property type="entry name" value="TPT"/>
    <property type="match status" value="1"/>
</dbReference>
<gene>
    <name evidence="9" type="ORF">FOL46_002647</name>
    <name evidence="8" type="ORF">FOZ61_003621</name>
</gene>
<feature type="transmembrane region" description="Helical" evidence="6">
    <location>
        <begin position="177"/>
        <end position="199"/>
    </location>
</feature>
<dbReference type="AlphaFoldDB" id="A0A7J6M6U9"/>
<evidence type="ECO:0000256" key="1">
    <source>
        <dbReference type="ARBA" id="ARBA00004141"/>
    </source>
</evidence>
<feature type="transmembrane region" description="Helical" evidence="6">
    <location>
        <begin position="219"/>
        <end position="239"/>
    </location>
</feature>
<evidence type="ECO:0000313" key="11">
    <source>
        <dbReference type="Proteomes" id="UP000572268"/>
    </source>
</evidence>
<dbReference type="InterPro" id="IPR050186">
    <property type="entry name" value="TPT_transporter"/>
</dbReference>
<feature type="transmembrane region" description="Helical" evidence="6">
    <location>
        <begin position="6"/>
        <end position="25"/>
    </location>
</feature>
<keyword evidence="3 6" id="KW-1133">Transmembrane helix</keyword>
<dbReference type="Proteomes" id="UP000572268">
    <property type="component" value="Unassembled WGS sequence"/>
</dbReference>
<feature type="domain" description="Sugar phosphate transporter" evidence="7">
    <location>
        <begin position="20"/>
        <end position="293"/>
    </location>
</feature>
<comment type="caution">
    <text evidence="9">The sequence shown here is derived from an EMBL/GenBank/DDBJ whole genome shotgun (WGS) entry which is preliminary data.</text>
</comment>
<dbReference type="GO" id="GO:0016020">
    <property type="term" value="C:membrane"/>
    <property type="evidence" value="ECO:0007669"/>
    <property type="project" value="UniProtKB-SubCell"/>
</dbReference>
<feature type="transmembrane region" description="Helical" evidence="6">
    <location>
        <begin position="276"/>
        <end position="293"/>
    </location>
</feature>
<feature type="transmembrane region" description="Helical" evidence="6">
    <location>
        <begin position="37"/>
        <end position="59"/>
    </location>
</feature>
<sequence length="344" mass="37609">MAVLGYTLAELGIIAACFTCNVALVNSVKFIQYTLHYPYPLLISAMHMIFSWLACGVYVKFSVPALREYTFSRYMKEVFPVAAMASASIGCGNMALKYIFPSFHELLQQTSPAAQVLVCVLIYHQHYNLPTYLSMIPICGGAIMCSGGEVNFNIIGVTFSIGAVLTRALKNTMQAHLMTVSFSTIELLFALAPANLFFFMTASVISEGPIEPAVNLVKAPTVLLAVIGSSILACSYNLLAFKMLQVLSPVGAMVVHTLKTPATLLVSWMLFGNQVGILQIVGFIIITAGVYYYKHFGKEMTEDNYQSVEGEVKRELEEFDIEDNNSEVDSVSSDADGEKEAGKE</sequence>
<proteinExistence type="predicted"/>
<organism evidence="9 11">
    <name type="scientific">Perkinsus olseni</name>
    <name type="common">Perkinsus atlanticus</name>
    <dbReference type="NCBI Taxonomy" id="32597"/>
    <lineage>
        <taxon>Eukaryota</taxon>
        <taxon>Sar</taxon>
        <taxon>Alveolata</taxon>
        <taxon>Perkinsozoa</taxon>
        <taxon>Perkinsea</taxon>
        <taxon>Perkinsida</taxon>
        <taxon>Perkinsidae</taxon>
        <taxon>Perkinsus</taxon>
    </lineage>
</organism>
<dbReference type="Proteomes" id="UP000570595">
    <property type="component" value="Unassembled WGS sequence"/>
</dbReference>
<evidence type="ECO:0000313" key="8">
    <source>
        <dbReference type="EMBL" id="KAF4661004.1"/>
    </source>
</evidence>
<name>A0A7J6M6U9_PEROL</name>
<evidence type="ECO:0000256" key="5">
    <source>
        <dbReference type="SAM" id="MobiDB-lite"/>
    </source>
</evidence>
<dbReference type="SUPFAM" id="SSF103481">
    <property type="entry name" value="Multidrug resistance efflux transporter EmrE"/>
    <property type="match status" value="1"/>
</dbReference>
<keyword evidence="2 6" id="KW-0812">Transmembrane</keyword>
<dbReference type="EMBL" id="JABANN010000187">
    <property type="protein sequence ID" value="KAF4667185.1"/>
    <property type="molecule type" value="Genomic_DNA"/>
</dbReference>
<evidence type="ECO:0000313" key="10">
    <source>
        <dbReference type="Proteomes" id="UP000570595"/>
    </source>
</evidence>
<evidence type="ECO:0000256" key="6">
    <source>
        <dbReference type="SAM" id="Phobius"/>
    </source>
</evidence>
<dbReference type="PANTHER" id="PTHR11132">
    <property type="entry name" value="SOLUTE CARRIER FAMILY 35"/>
    <property type="match status" value="1"/>
</dbReference>
<feature type="transmembrane region" description="Helical" evidence="6">
    <location>
        <begin position="135"/>
        <end position="165"/>
    </location>
</feature>
<evidence type="ECO:0000259" key="7">
    <source>
        <dbReference type="Pfam" id="PF03151"/>
    </source>
</evidence>
<evidence type="ECO:0000256" key="2">
    <source>
        <dbReference type="ARBA" id="ARBA00022692"/>
    </source>
</evidence>
<dbReference type="EMBL" id="JABAHT010000212">
    <property type="protein sequence ID" value="KAF4661004.1"/>
    <property type="molecule type" value="Genomic_DNA"/>
</dbReference>
<evidence type="ECO:0000256" key="3">
    <source>
        <dbReference type="ARBA" id="ARBA00022989"/>
    </source>
</evidence>
<feature type="transmembrane region" description="Helical" evidence="6">
    <location>
        <begin position="246"/>
        <end position="270"/>
    </location>
</feature>
<protein>
    <recommendedName>
        <fullName evidence="7">Sugar phosphate transporter domain-containing protein</fullName>
    </recommendedName>
</protein>
<comment type="subcellular location">
    <subcellularLocation>
        <location evidence="1">Membrane</location>
        <topology evidence="1">Multi-pass membrane protein</topology>
    </subcellularLocation>
</comment>
<dbReference type="InterPro" id="IPR004853">
    <property type="entry name" value="Sugar_P_trans_dom"/>
</dbReference>
<feature type="region of interest" description="Disordered" evidence="5">
    <location>
        <begin position="322"/>
        <end position="344"/>
    </location>
</feature>
<reference evidence="10 11" key="1">
    <citation type="submission" date="2020-04" db="EMBL/GenBank/DDBJ databases">
        <title>Perkinsus olseni comparative genomics.</title>
        <authorList>
            <person name="Bogema D.R."/>
        </authorList>
    </citation>
    <scope>NUCLEOTIDE SEQUENCE [LARGE SCALE GENOMIC DNA]</scope>
    <source>
        <strain evidence="8">ATCC PRA-179</strain>
        <strain evidence="9">ATCC PRA-31</strain>
    </source>
</reference>
<evidence type="ECO:0000256" key="4">
    <source>
        <dbReference type="ARBA" id="ARBA00023136"/>
    </source>
</evidence>